<evidence type="ECO:0000313" key="2">
    <source>
        <dbReference type="EMBL" id="TNN02928.1"/>
    </source>
</evidence>
<keyword evidence="3" id="KW-1185">Reference proteome</keyword>
<proteinExistence type="predicted"/>
<evidence type="ECO:0000313" key="3">
    <source>
        <dbReference type="Proteomes" id="UP000516260"/>
    </source>
</evidence>
<reference evidence="2 3" key="1">
    <citation type="submission" date="2019-04" db="EMBL/GenBank/DDBJ databases">
        <title>The sequence and de novo assembly of Takifugu bimaculatus genome using PacBio and Hi-C technologies.</title>
        <authorList>
            <person name="Xu P."/>
            <person name="Liu B."/>
            <person name="Zhou Z."/>
        </authorList>
    </citation>
    <scope>NUCLEOTIDE SEQUENCE [LARGE SCALE GENOMIC DNA]</scope>
    <source>
        <strain evidence="2">TB-2018</strain>
        <tissue evidence="2">Muscle</tissue>
    </source>
</reference>
<name>A0A4Z2CFA0_9TELE</name>
<comment type="caution">
    <text evidence="2">The sequence shown here is derived from an EMBL/GenBank/DDBJ whole genome shotgun (WGS) entry which is preliminary data.</text>
</comment>
<dbReference type="EMBL" id="SWLE01000002">
    <property type="protein sequence ID" value="TNN02928.1"/>
    <property type="molecule type" value="Genomic_DNA"/>
</dbReference>
<protein>
    <submittedName>
        <fullName evidence="2">Uncharacterized protein</fullName>
    </submittedName>
</protein>
<evidence type="ECO:0000256" key="1">
    <source>
        <dbReference type="SAM" id="MobiDB-lite"/>
    </source>
</evidence>
<feature type="compositionally biased region" description="Polar residues" evidence="1">
    <location>
        <begin position="13"/>
        <end position="22"/>
    </location>
</feature>
<dbReference type="Proteomes" id="UP000516260">
    <property type="component" value="Chromosome 10"/>
</dbReference>
<accession>A0A4Z2CFA0</accession>
<sequence length="113" mass="12552">MFSTKRLKKKSQSVDIASQGFSPTLLPASPLNRVAPPVAKATAGLGVQDNNTTNSQHRSPRFDSRKEENKFQQQNLLVEQHSTSRSYGAQWDWGGHLRPVGILLSNNDDQQAH</sequence>
<gene>
    <name evidence="2" type="ORF">fugu_010415</name>
</gene>
<dbReference type="AlphaFoldDB" id="A0A4Z2CFA0"/>
<feature type="compositionally biased region" description="Polar residues" evidence="1">
    <location>
        <begin position="48"/>
        <end position="57"/>
    </location>
</feature>
<feature type="compositionally biased region" description="Basic residues" evidence="1">
    <location>
        <begin position="1"/>
        <end position="11"/>
    </location>
</feature>
<organism evidence="2 3">
    <name type="scientific">Takifugu bimaculatus</name>
    <dbReference type="NCBI Taxonomy" id="433685"/>
    <lineage>
        <taxon>Eukaryota</taxon>
        <taxon>Metazoa</taxon>
        <taxon>Chordata</taxon>
        <taxon>Craniata</taxon>
        <taxon>Vertebrata</taxon>
        <taxon>Euteleostomi</taxon>
        <taxon>Actinopterygii</taxon>
        <taxon>Neopterygii</taxon>
        <taxon>Teleostei</taxon>
        <taxon>Neoteleostei</taxon>
        <taxon>Acanthomorphata</taxon>
        <taxon>Eupercaria</taxon>
        <taxon>Tetraodontiformes</taxon>
        <taxon>Tetradontoidea</taxon>
        <taxon>Tetraodontidae</taxon>
        <taxon>Takifugu</taxon>
    </lineage>
</organism>
<feature type="compositionally biased region" description="Basic and acidic residues" evidence="1">
    <location>
        <begin position="60"/>
        <end position="70"/>
    </location>
</feature>
<feature type="region of interest" description="Disordered" evidence="1">
    <location>
        <begin position="1"/>
        <end position="72"/>
    </location>
</feature>